<evidence type="ECO:0000313" key="2">
    <source>
        <dbReference type="EMBL" id="KAG9335491.1"/>
    </source>
</evidence>
<feature type="region of interest" description="Disordered" evidence="1">
    <location>
        <begin position="1"/>
        <end position="31"/>
    </location>
</feature>
<protein>
    <submittedName>
        <fullName evidence="2">Uncharacterized protein</fullName>
    </submittedName>
</protein>
<comment type="caution">
    <text evidence="2">The sequence shown here is derived from an EMBL/GenBank/DDBJ whole genome shotgun (WGS) entry which is preliminary data.</text>
</comment>
<gene>
    <name evidence="2" type="ORF">JZ751_004621</name>
</gene>
<keyword evidence="3" id="KW-1185">Reference proteome</keyword>
<evidence type="ECO:0000256" key="1">
    <source>
        <dbReference type="SAM" id="MobiDB-lite"/>
    </source>
</evidence>
<dbReference type="Proteomes" id="UP000824540">
    <property type="component" value="Unassembled WGS sequence"/>
</dbReference>
<dbReference type="AlphaFoldDB" id="A0A8T2N9U7"/>
<organism evidence="2 3">
    <name type="scientific">Albula glossodonta</name>
    <name type="common">roundjaw bonefish</name>
    <dbReference type="NCBI Taxonomy" id="121402"/>
    <lineage>
        <taxon>Eukaryota</taxon>
        <taxon>Metazoa</taxon>
        <taxon>Chordata</taxon>
        <taxon>Craniata</taxon>
        <taxon>Vertebrata</taxon>
        <taxon>Euteleostomi</taxon>
        <taxon>Actinopterygii</taxon>
        <taxon>Neopterygii</taxon>
        <taxon>Teleostei</taxon>
        <taxon>Albuliformes</taxon>
        <taxon>Albulidae</taxon>
        <taxon>Albula</taxon>
    </lineage>
</organism>
<accession>A0A8T2N9U7</accession>
<sequence>MEGNLGQIRVKDREHRSARSRPHFAPRRESGGSALCRHGYEAAVHCNLADPAIKAIERKDTPFPQVLSAAANPFNHIGKLGALSMGHVTC</sequence>
<evidence type="ECO:0000313" key="3">
    <source>
        <dbReference type="Proteomes" id="UP000824540"/>
    </source>
</evidence>
<proteinExistence type="predicted"/>
<name>A0A8T2N9U7_9TELE</name>
<dbReference type="EMBL" id="JAFBMS010000119">
    <property type="protein sequence ID" value="KAG9335491.1"/>
    <property type="molecule type" value="Genomic_DNA"/>
</dbReference>
<reference evidence="2" key="1">
    <citation type="thesis" date="2021" institute="BYU ScholarsArchive" country="Provo, UT, USA">
        <title>Applications of and Algorithms for Genome Assembly and Genomic Analyses with an Emphasis on Marine Teleosts.</title>
        <authorList>
            <person name="Pickett B.D."/>
        </authorList>
    </citation>
    <scope>NUCLEOTIDE SEQUENCE</scope>
    <source>
        <strain evidence="2">HI-2016</strain>
    </source>
</reference>